<dbReference type="AlphaFoldDB" id="A0A165S4F7"/>
<evidence type="ECO:0000313" key="2">
    <source>
        <dbReference type="EMBL" id="KZT24661.1"/>
    </source>
</evidence>
<dbReference type="InParanoid" id="A0A165S4F7"/>
<keyword evidence="3" id="KW-1185">Reference proteome</keyword>
<name>A0A165S4F7_9AGAM</name>
<accession>A0A165S4F7</accession>
<dbReference type="EMBL" id="KV425576">
    <property type="protein sequence ID" value="KZT24661.1"/>
    <property type="molecule type" value="Genomic_DNA"/>
</dbReference>
<organism evidence="2 3">
    <name type="scientific">Neolentinus lepideus HHB14362 ss-1</name>
    <dbReference type="NCBI Taxonomy" id="1314782"/>
    <lineage>
        <taxon>Eukaryota</taxon>
        <taxon>Fungi</taxon>
        <taxon>Dikarya</taxon>
        <taxon>Basidiomycota</taxon>
        <taxon>Agaricomycotina</taxon>
        <taxon>Agaricomycetes</taxon>
        <taxon>Gloeophyllales</taxon>
        <taxon>Gloeophyllaceae</taxon>
        <taxon>Neolentinus</taxon>
    </lineage>
</organism>
<keyword evidence="1" id="KW-0175">Coiled coil</keyword>
<dbReference type="STRING" id="1314782.A0A165S4F7"/>
<reference evidence="2 3" key="1">
    <citation type="journal article" date="2016" name="Mol. Biol. Evol.">
        <title>Comparative Genomics of Early-Diverging Mushroom-Forming Fungi Provides Insights into the Origins of Lignocellulose Decay Capabilities.</title>
        <authorList>
            <person name="Nagy L.G."/>
            <person name="Riley R."/>
            <person name="Tritt A."/>
            <person name="Adam C."/>
            <person name="Daum C."/>
            <person name="Floudas D."/>
            <person name="Sun H."/>
            <person name="Yadav J.S."/>
            <person name="Pangilinan J."/>
            <person name="Larsson K.H."/>
            <person name="Matsuura K."/>
            <person name="Barry K."/>
            <person name="Labutti K."/>
            <person name="Kuo R."/>
            <person name="Ohm R.A."/>
            <person name="Bhattacharya S.S."/>
            <person name="Shirouzu T."/>
            <person name="Yoshinaga Y."/>
            <person name="Martin F.M."/>
            <person name="Grigoriev I.V."/>
            <person name="Hibbett D.S."/>
        </authorList>
    </citation>
    <scope>NUCLEOTIDE SEQUENCE [LARGE SCALE GENOMIC DNA]</scope>
    <source>
        <strain evidence="2 3">HHB14362 ss-1</strain>
    </source>
</reference>
<dbReference type="OrthoDB" id="5372507at2759"/>
<feature type="coiled-coil region" evidence="1">
    <location>
        <begin position="39"/>
        <end position="66"/>
    </location>
</feature>
<dbReference type="Proteomes" id="UP000076761">
    <property type="component" value="Unassembled WGS sequence"/>
</dbReference>
<protein>
    <submittedName>
        <fullName evidence="2">Uncharacterized protein</fullName>
    </submittedName>
</protein>
<evidence type="ECO:0000313" key="3">
    <source>
        <dbReference type="Proteomes" id="UP000076761"/>
    </source>
</evidence>
<sequence length="142" mass="16565">MKYAEEEILDHLASAIHEDYLATKWIKVFNDEFEREENIATLERQKAALISKAREYQKSLEKVMAQMPEPLPVTVSDILDQRERIRKREQDLKAKQAKIRAFKGLPPNLELARHELRNARQEQMQLIQLRERLLGAMAAGVS</sequence>
<proteinExistence type="predicted"/>
<evidence type="ECO:0000256" key="1">
    <source>
        <dbReference type="SAM" id="Coils"/>
    </source>
</evidence>
<gene>
    <name evidence="2" type="ORF">NEOLEDRAFT_1134699</name>
</gene>